<evidence type="ECO:0000313" key="10">
    <source>
        <dbReference type="Proteomes" id="UP000215914"/>
    </source>
</evidence>
<dbReference type="InterPro" id="IPR050489">
    <property type="entry name" value="Tyr-tRNA_synthase"/>
</dbReference>
<protein>
    <recommendedName>
        <fullName evidence="1">tyrosine--tRNA ligase</fullName>
        <ecNumber evidence="1">6.1.1.1</ecNumber>
    </recommendedName>
    <alternativeName>
        <fullName evidence="7">Tyrosyl-tRNA synthetase</fullName>
    </alternativeName>
</protein>
<organism evidence="9 10">
    <name type="scientific">Helianthus annuus</name>
    <name type="common">Common sunflower</name>
    <dbReference type="NCBI Taxonomy" id="4232"/>
    <lineage>
        <taxon>Eukaryota</taxon>
        <taxon>Viridiplantae</taxon>
        <taxon>Streptophyta</taxon>
        <taxon>Embryophyta</taxon>
        <taxon>Tracheophyta</taxon>
        <taxon>Spermatophyta</taxon>
        <taxon>Magnoliopsida</taxon>
        <taxon>eudicotyledons</taxon>
        <taxon>Gunneridae</taxon>
        <taxon>Pentapetalae</taxon>
        <taxon>asterids</taxon>
        <taxon>campanulids</taxon>
        <taxon>Asterales</taxon>
        <taxon>Asteraceae</taxon>
        <taxon>Asteroideae</taxon>
        <taxon>Heliantheae alliance</taxon>
        <taxon>Heliantheae</taxon>
        <taxon>Helianthus</taxon>
    </lineage>
</organism>
<dbReference type="PANTHER" id="PTHR46264">
    <property type="entry name" value="TYROSINE-TRNA LIGASE"/>
    <property type="match status" value="1"/>
</dbReference>
<dbReference type="Gramene" id="mRNA:HanXRQr2_Chr03g0113971">
    <property type="protein sequence ID" value="CDS:HanXRQr2_Chr03g0113971.1"/>
    <property type="gene ID" value="HanXRQr2_Chr03g0113971"/>
</dbReference>
<keyword evidence="4" id="KW-0067">ATP-binding</keyword>
<dbReference type="PANTHER" id="PTHR46264:SF4">
    <property type="entry name" value="TYROSINE--TRNA LIGASE, CYTOPLASMIC"/>
    <property type="match status" value="1"/>
</dbReference>
<evidence type="ECO:0000256" key="4">
    <source>
        <dbReference type="ARBA" id="ARBA00022840"/>
    </source>
</evidence>
<evidence type="ECO:0000256" key="6">
    <source>
        <dbReference type="ARBA" id="ARBA00023146"/>
    </source>
</evidence>
<evidence type="ECO:0000256" key="2">
    <source>
        <dbReference type="ARBA" id="ARBA00022598"/>
    </source>
</evidence>
<comment type="caution">
    <text evidence="9">The sequence shown here is derived from an EMBL/GenBank/DDBJ whole genome shotgun (WGS) entry which is preliminary data.</text>
</comment>
<name>A0A9K3JHG5_HELAN</name>
<evidence type="ECO:0000256" key="3">
    <source>
        <dbReference type="ARBA" id="ARBA00022741"/>
    </source>
</evidence>
<dbReference type="SUPFAM" id="SSF52374">
    <property type="entry name" value="Nucleotidylyl transferase"/>
    <property type="match status" value="1"/>
</dbReference>
<dbReference type="Pfam" id="PF00579">
    <property type="entry name" value="tRNA-synt_1b"/>
    <property type="match status" value="1"/>
</dbReference>
<dbReference type="InterPro" id="IPR002305">
    <property type="entry name" value="aa-tRNA-synth_Ic"/>
</dbReference>
<dbReference type="GO" id="GO:0005524">
    <property type="term" value="F:ATP binding"/>
    <property type="evidence" value="ECO:0007669"/>
    <property type="project" value="UniProtKB-KW"/>
</dbReference>
<dbReference type="InterPro" id="IPR014729">
    <property type="entry name" value="Rossmann-like_a/b/a_fold"/>
</dbReference>
<evidence type="ECO:0000313" key="9">
    <source>
        <dbReference type="EMBL" id="KAF5814692.1"/>
    </source>
</evidence>
<dbReference type="EC" id="6.1.1.1" evidence="1"/>
<dbReference type="Proteomes" id="UP000215914">
    <property type="component" value="Unassembled WGS sequence"/>
</dbReference>
<sequence length="91" mass="10496">MRMSVEERFRIVRSIGEECIQEDELWNLLTKKPHPICYDGFEPSGRMHIAQGIMKTINVNKLTSAGCKVKIWIADWFAQLNDKMGGDIDKI</sequence>
<keyword evidence="10" id="KW-1185">Reference proteome</keyword>
<keyword evidence="6" id="KW-0030">Aminoacyl-tRNA synthetase</keyword>
<keyword evidence="3" id="KW-0547">Nucleotide-binding</keyword>
<dbReference type="AlphaFoldDB" id="A0A9K3JHG5"/>
<dbReference type="EMBL" id="MNCJ02000318">
    <property type="protein sequence ID" value="KAF5814692.1"/>
    <property type="molecule type" value="Genomic_DNA"/>
</dbReference>
<evidence type="ECO:0000256" key="1">
    <source>
        <dbReference type="ARBA" id="ARBA00013160"/>
    </source>
</evidence>
<evidence type="ECO:0000256" key="8">
    <source>
        <dbReference type="ARBA" id="ARBA00048248"/>
    </source>
</evidence>
<evidence type="ECO:0000256" key="5">
    <source>
        <dbReference type="ARBA" id="ARBA00022917"/>
    </source>
</evidence>
<reference evidence="9" key="1">
    <citation type="journal article" date="2017" name="Nature">
        <title>The sunflower genome provides insights into oil metabolism, flowering and Asterid evolution.</title>
        <authorList>
            <person name="Badouin H."/>
            <person name="Gouzy J."/>
            <person name="Grassa C.J."/>
            <person name="Murat F."/>
            <person name="Staton S.E."/>
            <person name="Cottret L."/>
            <person name="Lelandais-Briere C."/>
            <person name="Owens G.L."/>
            <person name="Carrere S."/>
            <person name="Mayjonade B."/>
            <person name="Legrand L."/>
            <person name="Gill N."/>
            <person name="Kane N.C."/>
            <person name="Bowers J.E."/>
            <person name="Hubner S."/>
            <person name="Bellec A."/>
            <person name="Berard A."/>
            <person name="Berges H."/>
            <person name="Blanchet N."/>
            <person name="Boniface M.C."/>
            <person name="Brunel D."/>
            <person name="Catrice O."/>
            <person name="Chaidir N."/>
            <person name="Claudel C."/>
            <person name="Donnadieu C."/>
            <person name="Faraut T."/>
            <person name="Fievet G."/>
            <person name="Helmstetter N."/>
            <person name="King M."/>
            <person name="Knapp S.J."/>
            <person name="Lai Z."/>
            <person name="Le Paslier M.C."/>
            <person name="Lippi Y."/>
            <person name="Lorenzon L."/>
            <person name="Mandel J.R."/>
            <person name="Marage G."/>
            <person name="Marchand G."/>
            <person name="Marquand E."/>
            <person name="Bret-Mestries E."/>
            <person name="Morien E."/>
            <person name="Nambeesan S."/>
            <person name="Nguyen T."/>
            <person name="Pegot-Espagnet P."/>
            <person name="Pouilly N."/>
            <person name="Raftis F."/>
            <person name="Sallet E."/>
            <person name="Schiex T."/>
            <person name="Thomas J."/>
            <person name="Vandecasteele C."/>
            <person name="Vares D."/>
            <person name="Vear F."/>
            <person name="Vautrin S."/>
            <person name="Crespi M."/>
            <person name="Mangin B."/>
            <person name="Burke J.M."/>
            <person name="Salse J."/>
            <person name="Munos S."/>
            <person name="Vincourt P."/>
            <person name="Rieseberg L.H."/>
            <person name="Langlade N.B."/>
        </authorList>
    </citation>
    <scope>NUCLEOTIDE SEQUENCE</scope>
    <source>
        <tissue evidence="9">Leaves</tissue>
    </source>
</reference>
<accession>A0A9K3JHG5</accession>
<gene>
    <name evidence="9" type="ORF">HanXRQr2_Chr03g0113971</name>
</gene>
<dbReference type="Gene3D" id="3.40.50.620">
    <property type="entry name" value="HUPs"/>
    <property type="match status" value="1"/>
</dbReference>
<dbReference type="GO" id="GO:0004831">
    <property type="term" value="F:tyrosine-tRNA ligase activity"/>
    <property type="evidence" value="ECO:0007669"/>
    <property type="project" value="UniProtKB-EC"/>
</dbReference>
<comment type="catalytic activity">
    <reaction evidence="8">
        <text>tRNA(Tyr) + L-tyrosine + ATP = L-tyrosyl-tRNA(Tyr) + AMP + diphosphate + H(+)</text>
        <dbReference type="Rhea" id="RHEA:10220"/>
        <dbReference type="Rhea" id="RHEA-COMP:9706"/>
        <dbReference type="Rhea" id="RHEA-COMP:9707"/>
        <dbReference type="ChEBI" id="CHEBI:15378"/>
        <dbReference type="ChEBI" id="CHEBI:30616"/>
        <dbReference type="ChEBI" id="CHEBI:33019"/>
        <dbReference type="ChEBI" id="CHEBI:58315"/>
        <dbReference type="ChEBI" id="CHEBI:78442"/>
        <dbReference type="ChEBI" id="CHEBI:78536"/>
        <dbReference type="ChEBI" id="CHEBI:456215"/>
        <dbReference type="EC" id="6.1.1.1"/>
    </reaction>
</comment>
<proteinExistence type="predicted"/>
<evidence type="ECO:0000256" key="7">
    <source>
        <dbReference type="ARBA" id="ARBA00033323"/>
    </source>
</evidence>
<keyword evidence="2 9" id="KW-0436">Ligase</keyword>
<dbReference type="GO" id="GO:0006418">
    <property type="term" value="P:tRNA aminoacylation for protein translation"/>
    <property type="evidence" value="ECO:0007669"/>
    <property type="project" value="InterPro"/>
</dbReference>
<reference evidence="9" key="2">
    <citation type="submission" date="2020-06" db="EMBL/GenBank/DDBJ databases">
        <title>Helianthus annuus Genome sequencing and assembly Release 2.</title>
        <authorList>
            <person name="Gouzy J."/>
            <person name="Langlade N."/>
            <person name="Munos S."/>
        </authorList>
    </citation>
    <scope>NUCLEOTIDE SEQUENCE</scope>
    <source>
        <tissue evidence="9">Leaves</tissue>
    </source>
</reference>
<keyword evidence="5" id="KW-0648">Protein biosynthesis</keyword>